<dbReference type="SUPFAM" id="SSF109854">
    <property type="entry name" value="DinB/YfiT-like putative metalloenzymes"/>
    <property type="match status" value="1"/>
</dbReference>
<proteinExistence type="predicted"/>
<dbReference type="Pfam" id="PF09351">
    <property type="entry name" value="DUF1993"/>
    <property type="match status" value="1"/>
</dbReference>
<sequence>MTLSLYDMTIPVLTRALKNTHALVQKAESWCKENGKPESEMLDARLAPDMNTFVFQIRACCMLSRSCTLTDAWGWAPSSTAMDGEDSLAGLAGALQAEIRRLDALERDDVDGREGSRCHLWTSGIEGVGFEADFSDAIKFLNQFGLPNFWFHNSIAYALCRMKGVPLGKVDFLMGGGPIDF</sequence>
<reference evidence="1 2" key="1">
    <citation type="journal article" date="2023" name="Plant Dis.">
        <title>First Report of Diplodia intermedia Causing Canker and Dieback Diseases on Apple Trees in Canada.</title>
        <authorList>
            <person name="Ellouze W."/>
            <person name="Ilyukhin E."/>
            <person name="Sulman M."/>
            <person name="Ali S."/>
        </authorList>
    </citation>
    <scope>NUCLEOTIDE SEQUENCE [LARGE SCALE GENOMIC DNA]</scope>
    <source>
        <strain evidence="1 2">M45-28</strain>
    </source>
</reference>
<evidence type="ECO:0000313" key="2">
    <source>
        <dbReference type="Proteomes" id="UP001521184"/>
    </source>
</evidence>
<evidence type="ECO:0000313" key="1">
    <source>
        <dbReference type="EMBL" id="KAL1640674.1"/>
    </source>
</evidence>
<evidence type="ECO:0008006" key="3">
    <source>
        <dbReference type="Google" id="ProtNLM"/>
    </source>
</evidence>
<accession>A0ABR3TM81</accession>
<dbReference type="InterPro" id="IPR018531">
    <property type="entry name" value="DUF1993"/>
</dbReference>
<dbReference type="Proteomes" id="UP001521184">
    <property type="component" value="Unassembled WGS sequence"/>
</dbReference>
<dbReference type="PANTHER" id="PTHR36922">
    <property type="entry name" value="BLL2446 PROTEIN"/>
    <property type="match status" value="1"/>
</dbReference>
<dbReference type="PANTHER" id="PTHR36922:SF1">
    <property type="entry name" value="DUF1993 DOMAIN-CONTAINING PROTEIN"/>
    <property type="match status" value="1"/>
</dbReference>
<comment type="caution">
    <text evidence="1">The sequence shown here is derived from an EMBL/GenBank/DDBJ whole genome shotgun (WGS) entry which is preliminary data.</text>
</comment>
<gene>
    <name evidence="1" type="ORF">SLS58_006688</name>
</gene>
<keyword evidence="2" id="KW-1185">Reference proteome</keyword>
<dbReference type="Gene3D" id="1.20.120.450">
    <property type="entry name" value="dinb family like domain"/>
    <property type="match status" value="1"/>
</dbReference>
<dbReference type="InterPro" id="IPR034660">
    <property type="entry name" value="DinB/YfiT-like"/>
</dbReference>
<name>A0ABR3TM81_9PEZI</name>
<organism evidence="1 2">
    <name type="scientific">Diplodia intermedia</name>
    <dbReference type="NCBI Taxonomy" id="856260"/>
    <lineage>
        <taxon>Eukaryota</taxon>
        <taxon>Fungi</taxon>
        <taxon>Dikarya</taxon>
        <taxon>Ascomycota</taxon>
        <taxon>Pezizomycotina</taxon>
        <taxon>Dothideomycetes</taxon>
        <taxon>Dothideomycetes incertae sedis</taxon>
        <taxon>Botryosphaeriales</taxon>
        <taxon>Botryosphaeriaceae</taxon>
        <taxon>Diplodia</taxon>
    </lineage>
</organism>
<dbReference type="EMBL" id="JAKEKT020000047">
    <property type="protein sequence ID" value="KAL1640674.1"/>
    <property type="molecule type" value="Genomic_DNA"/>
</dbReference>
<protein>
    <recommendedName>
        <fullName evidence="3">DUF1993 domain-containing protein</fullName>
    </recommendedName>
</protein>